<reference evidence="2 3" key="1">
    <citation type="journal article" date="2021" name="Sci. Rep.">
        <title>The genome of the diatom Chaetoceros tenuissimus carries an ancient integrated fragment of an extant virus.</title>
        <authorList>
            <person name="Hongo Y."/>
            <person name="Kimura K."/>
            <person name="Takaki Y."/>
            <person name="Yoshida Y."/>
            <person name="Baba S."/>
            <person name="Kobayashi G."/>
            <person name="Nagasaki K."/>
            <person name="Hano T."/>
            <person name="Tomaru Y."/>
        </authorList>
    </citation>
    <scope>NUCLEOTIDE SEQUENCE [LARGE SCALE GENOMIC DNA]</scope>
    <source>
        <strain evidence="2 3">NIES-3715</strain>
    </source>
</reference>
<feature type="region of interest" description="Disordered" evidence="1">
    <location>
        <begin position="1"/>
        <end position="43"/>
    </location>
</feature>
<organism evidence="2 3">
    <name type="scientific">Chaetoceros tenuissimus</name>
    <dbReference type="NCBI Taxonomy" id="426638"/>
    <lineage>
        <taxon>Eukaryota</taxon>
        <taxon>Sar</taxon>
        <taxon>Stramenopiles</taxon>
        <taxon>Ochrophyta</taxon>
        <taxon>Bacillariophyta</taxon>
        <taxon>Coscinodiscophyceae</taxon>
        <taxon>Chaetocerotophycidae</taxon>
        <taxon>Chaetocerotales</taxon>
        <taxon>Chaetocerotaceae</taxon>
        <taxon>Chaetoceros</taxon>
    </lineage>
</organism>
<sequence length="212" mass="24640">MCAPVIDNTPSLASSTKARSHETNPFRVTASSSGEEKSYCKPRRSRTLRNDILLLENASAMIAEARSRRKESCSTEPSACDMALHNLFRRRKRASSRSSFQPKNSNNTRPSKATYNWDSCIQYYSELKNKSISRESVYCERNGKHNGHSELERFARVCEEALDTREERIEDRKHQYMMIRKRRVSFDFNLKGPGHVHNDKHEQIKGILRKRE</sequence>
<protein>
    <submittedName>
        <fullName evidence="2">Uncharacterized protein</fullName>
    </submittedName>
</protein>
<proteinExistence type="predicted"/>
<dbReference type="Proteomes" id="UP001054902">
    <property type="component" value="Unassembled WGS sequence"/>
</dbReference>
<feature type="compositionally biased region" description="Polar residues" evidence="1">
    <location>
        <begin position="8"/>
        <end position="17"/>
    </location>
</feature>
<evidence type="ECO:0000313" key="3">
    <source>
        <dbReference type="Proteomes" id="UP001054902"/>
    </source>
</evidence>
<evidence type="ECO:0000313" key="2">
    <source>
        <dbReference type="EMBL" id="GFH49353.1"/>
    </source>
</evidence>
<gene>
    <name evidence="2" type="ORF">CTEN210_05829</name>
</gene>
<feature type="compositionally biased region" description="Polar residues" evidence="1">
    <location>
        <begin position="100"/>
        <end position="111"/>
    </location>
</feature>
<feature type="region of interest" description="Disordered" evidence="1">
    <location>
        <begin position="91"/>
        <end position="111"/>
    </location>
</feature>
<dbReference type="AlphaFoldDB" id="A0AAD3H453"/>
<comment type="caution">
    <text evidence="2">The sequence shown here is derived from an EMBL/GenBank/DDBJ whole genome shotgun (WGS) entry which is preliminary data.</text>
</comment>
<name>A0AAD3H453_9STRA</name>
<keyword evidence="3" id="KW-1185">Reference proteome</keyword>
<accession>A0AAD3H453</accession>
<evidence type="ECO:0000256" key="1">
    <source>
        <dbReference type="SAM" id="MobiDB-lite"/>
    </source>
</evidence>
<dbReference type="EMBL" id="BLLK01000038">
    <property type="protein sequence ID" value="GFH49353.1"/>
    <property type="molecule type" value="Genomic_DNA"/>
</dbReference>